<evidence type="ECO:0000256" key="5">
    <source>
        <dbReference type="ARBA" id="ARBA00022777"/>
    </source>
</evidence>
<dbReference type="GO" id="GO:0005524">
    <property type="term" value="F:ATP binding"/>
    <property type="evidence" value="ECO:0007669"/>
    <property type="project" value="UniProtKB-UniRule"/>
</dbReference>
<feature type="compositionally biased region" description="Polar residues" evidence="10">
    <location>
        <begin position="282"/>
        <end position="300"/>
    </location>
</feature>
<evidence type="ECO:0000256" key="3">
    <source>
        <dbReference type="ARBA" id="ARBA00022679"/>
    </source>
</evidence>
<protein>
    <recommendedName>
        <fullName evidence="2">mitogen-activated protein kinase kinase kinase</fullName>
        <ecNumber evidence="2">2.7.11.25</ecNumber>
    </recommendedName>
</protein>
<keyword evidence="4 9" id="KW-0547">Nucleotide-binding</keyword>
<dbReference type="SUPFAM" id="SSF56112">
    <property type="entry name" value="Protein kinase-like (PK-like)"/>
    <property type="match status" value="1"/>
</dbReference>
<gene>
    <name evidence="12" type="ORF">FSB_LOCUS42759</name>
</gene>
<dbReference type="EC" id="2.7.11.25" evidence="2"/>
<dbReference type="InterPro" id="IPR017441">
    <property type="entry name" value="Protein_kinase_ATP_BS"/>
</dbReference>
<dbReference type="InterPro" id="IPR000719">
    <property type="entry name" value="Prot_kinase_dom"/>
</dbReference>
<evidence type="ECO:0000256" key="2">
    <source>
        <dbReference type="ARBA" id="ARBA00012406"/>
    </source>
</evidence>
<evidence type="ECO:0000256" key="8">
    <source>
        <dbReference type="ARBA" id="ARBA00048329"/>
    </source>
</evidence>
<dbReference type="PANTHER" id="PTHR48016:SF12">
    <property type="entry name" value="PROTEIN KINASE DOMAIN-CONTAINING PROTEIN"/>
    <property type="match status" value="1"/>
</dbReference>
<evidence type="ECO:0000259" key="11">
    <source>
        <dbReference type="PROSITE" id="PS50011"/>
    </source>
</evidence>
<reference evidence="12" key="1">
    <citation type="submission" date="2018-02" db="EMBL/GenBank/DDBJ databases">
        <authorList>
            <person name="Cohen D.B."/>
            <person name="Kent A.D."/>
        </authorList>
    </citation>
    <scope>NUCLEOTIDE SEQUENCE</scope>
</reference>
<proteinExistence type="inferred from homology"/>
<dbReference type="PROSITE" id="PS00107">
    <property type="entry name" value="PROTEIN_KINASE_ATP"/>
    <property type="match status" value="1"/>
</dbReference>
<organism evidence="12">
    <name type="scientific">Fagus sylvatica</name>
    <name type="common">Beechnut</name>
    <dbReference type="NCBI Taxonomy" id="28930"/>
    <lineage>
        <taxon>Eukaryota</taxon>
        <taxon>Viridiplantae</taxon>
        <taxon>Streptophyta</taxon>
        <taxon>Embryophyta</taxon>
        <taxon>Tracheophyta</taxon>
        <taxon>Spermatophyta</taxon>
        <taxon>Magnoliopsida</taxon>
        <taxon>eudicotyledons</taxon>
        <taxon>Gunneridae</taxon>
        <taxon>Pentapetalae</taxon>
        <taxon>rosids</taxon>
        <taxon>fabids</taxon>
        <taxon>Fagales</taxon>
        <taxon>Fagaceae</taxon>
        <taxon>Fagus</taxon>
    </lineage>
</organism>
<keyword evidence="6 9" id="KW-0067">ATP-binding</keyword>
<comment type="similarity">
    <text evidence="1">Belongs to the protein kinase superfamily. STE Ser/Thr protein kinase family. MAP kinase kinase kinase subfamily.</text>
</comment>
<dbReference type="PROSITE" id="PS50011">
    <property type="entry name" value="PROTEIN_KINASE_DOM"/>
    <property type="match status" value="1"/>
</dbReference>
<accession>A0A2N9HL25</accession>
<dbReference type="Gene3D" id="1.10.510.10">
    <property type="entry name" value="Transferase(Phosphotransferase) domain 1"/>
    <property type="match status" value="1"/>
</dbReference>
<dbReference type="Pfam" id="PF00069">
    <property type="entry name" value="Pkinase"/>
    <property type="match status" value="1"/>
</dbReference>
<name>A0A2N9HL25_FAGSY</name>
<feature type="binding site" evidence="9">
    <location>
        <position position="393"/>
    </location>
    <ligand>
        <name>ATP</name>
        <dbReference type="ChEBI" id="CHEBI:30616"/>
    </ligand>
</feature>
<sequence length="739" mass="81441">MSYFHKAFSSSYVSAPKHDDGNVGNFVENSGQSGINRRLTRQRKLRHVTDQDLGLGSPDPSPDSTRKSRYSPTEFWSFSAVPQPLPLPGDYSLTRRSESTGQAAHFGSPKEANGSVFARNNTENAVTASIKPTSNCHRKFSQDMNVEYGKRNLRVKIPDRSGLTSDLVSPTVSPHLRPKSQEFFPPFVTTSSAKDSTNYHRGFSPQDLKVGGYNHNSKLNFLAKSAPSSGYSSPAVSPRRPDFRDFFPSSVAFQEFQERIVGCSSKVSPVKNMRSPDHSPLRSPTAQSPHATPKSPNRSAIASHHKFLSEGHMDWPENNNHVSAHPLPLPPRAILPSQSSMQSQSTTTHHIAEQPHVSSFKGQWQKGKQIGRGTFGSVYYATNRETGASCAMKVVDLIPDDPKSAESVKQLEQVDDHLCIYLEYVHPGSVDKYVRENFGAITESIVRNFTRHILTGLAFLHSTKTIHRDIKGANLLVDASGVVKLADFGLAKHLAGQSYNLSLKGSPYWMAPEVMQATMQKKDANPDLALAIDIWSLGCTIIEMLNGKPPWSDFSGPQAMFKVLNSTPPIPETLSSEGKDFLHCCFRRNPAERPTAIMLLEHSFVRNSHDQNITASTQAFSAMNLIDKPHTVGDGPRHKDPMSVSPGTRIVNGNHPRSGGTCQHYNAKTYNCIEPFHRPSSTMLQVRPSLSTTQLIHSSHSFSPSSNISSNVPLGAMNNHPCAIVRTHGRKSHTTEMLL</sequence>
<feature type="region of interest" description="Disordered" evidence="10">
    <location>
        <begin position="267"/>
        <end position="350"/>
    </location>
</feature>
<comment type="catalytic activity">
    <reaction evidence="8">
        <text>L-seryl-[protein] + ATP = O-phospho-L-seryl-[protein] + ADP + H(+)</text>
        <dbReference type="Rhea" id="RHEA:17989"/>
        <dbReference type="Rhea" id="RHEA-COMP:9863"/>
        <dbReference type="Rhea" id="RHEA-COMP:11604"/>
        <dbReference type="ChEBI" id="CHEBI:15378"/>
        <dbReference type="ChEBI" id="CHEBI:29999"/>
        <dbReference type="ChEBI" id="CHEBI:30616"/>
        <dbReference type="ChEBI" id="CHEBI:83421"/>
        <dbReference type="ChEBI" id="CHEBI:456216"/>
        <dbReference type="EC" id="2.7.11.25"/>
    </reaction>
</comment>
<dbReference type="GO" id="GO:0004709">
    <property type="term" value="F:MAP kinase kinase kinase activity"/>
    <property type="evidence" value="ECO:0007669"/>
    <property type="project" value="UniProtKB-EC"/>
</dbReference>
<evidence type="ECO:0000313" key="12">
    <source>
        <dbReference type="EMBL" id="SPD14877.1"/>
    </source>
</evidence>
<feature type="compositionally biased region" description="Low complexity" evidence="10">
    <location>
        <begin position="337"/>
        <end position="348"/>
    </location>
</feature>
<evidence type="ECO:0000256" key="10">
    <source>
        <dbReference type="SAM" id="MobiDB-lite"/>
    </source>
</evidence>
<evidence type="ECO:0000256" key="7">
    <source>
        <dbReference type="ARBA" id="ARBA00047559"/>
    </source>
</evidence>
<dbReference type="GO" id="GO:0005737">
    <property type="term" value="C:cytoplasm"/>
    <property type="evidence" value="ECO:0007669"/>
    <property type="project" value="TreeGrafter"/>
</dbReference>
<evidence type="ECO:0000256" key="6">
    <source>
        <dbReference type="ARBA" id="ARBA00022840"/>
    </source>
</evidence>
<dbReference type="SMART" id="SM00220">
    <property type="entry name" value="S_TKc"/>
    <property type="match status" value="1"/>
</dbReference>
<evidence type="ECO:0000256" key="9">
    <source>
        <dbReference type="PROSITE-ProRule" id="PRU10141"/>
    </source>
</evidence>
<keyword evidence="5" id="KW-0418">Kinase</keyword>
<keyword evidence="3" id="KW-0808">Transferase</keyword>
<dbReference type="PANTHER" id="PTHR48016">
    <property type="entry name" value="MAP KINASE KINASE KINASE SSK2-RELATED-RELATED"/>
    <property type="match status" value="1"/>
</dbReference>
<dbReference type="InterPro" id="IPR011009">
    <property type="entry name" value="Kinase-like_dom_sf"/>
</dbReference>
<dbReference type="EMBL" id="OIVN01004001">
    <property type="protein sequence ID" value="SPD14877.1"/>
    <property type="molecule type" value="Genomic_DNA"/>
</dbReference>
<feature type="domain" description="Protein kinase" evidence="11">
    <location>
        <begin position="364"/>
        <end position="605"/>
    </location>
</feature>
<evidence type="ECO:0000256" key="4">
    <source>
        <dbReference type="ARBA" id="ARBA00022741"/>
    </source>
</evidence>
<dbReference type="InterPro" id="IPR050538">
    <property type="entry name" value="MAP_kinase_kinase_kinase"/>
</dbReference>
<evidence type="ECO:0000256" key="1">
    <source>
        <dbReference type="ARBA" id="ARBA00006529"/>
    </source>
</evidence>
<feature type="region of interest" description="Disordered" evidence="10">
    <location>
        <begin position="14"/>
        <end position="70"/>
    </location>
</feature>
<dbReference type="AlphaFoldDB" id="A0A2N9HL25"/>
<comment type="catalytic activity">
    <reaction evidence="7">
        <text>L-threonyl-[protein] + ATP = O-phospho-L-threonyl-[protein] + ADP + H(+)</text>
        <dbReference type="Rhea" id="RHEA:46608"/>
        <dbReference type="Rhea" id="RHEA-COMP:11060"/>
        <dbReference type="Rhea" id="RHEA-COMP:11605"/>
        <dbReference type="ChEBI" id="CHEBI:15378"/>
        <dbReference type="ChEBI" id="CHEBI:30013"/>
        <dbReference type="ChEBI" id="CHEBI:30616"/>
        <dbReference type="ChEBI" id="CHEBI:61977"/>
        <dbReference type="ChEBI" id="CHEBI:456216"/>
        <dbReference type="EC" id="2.7.11.25"/>
    </reaction>
</comment>